<dbReference type="AlphaFoldDB" id="A0A922LXN1"/>
<gene>
    <name evidence="3" type="ORF">MS3_00001754</name>
</gene>
<reference evidence="3" key="2">
    <citation type="journal article" date="2019" name="Gigascience">
        <title>High-quality Schistosoma haematobium genome achieved by single-molecule and long-range sequencing.</title>
        <authorList>
            <person name="Stroehlein A.J."/>
            <person name="Korhonen P.K."/>
            <person name="Chong T.M."/>
            <person name="Lim Y.L."/>
            <person name="Chan K.G."/>
            <person name="Webster B."/>
            <person name="Rollinson D."/>
            <person name="Brindley P.J."/>
            <person name="Gasser R.B."/>
            <person name="Young N.D."/>
        </authorList>
    </citation>
    <scope>NUCLEOTIDE SEQUENCE</scope>
</reference>
<keyword evidence="1" id="KW-1133">Transmembrane helix</keyword>
<dbReference type="CTD" id="24592672"/>
<dbReference type="GO" id="GO:0016020">
    <property type="term" value="C:membrane"/>
    <property type="evidence" value="ECO:0007669"/>
    <property type="project" value="TreeGrafter"/>
</dbReference>
<dbReference type="RefSeq" id="XP_051074679.1">
    <property type="nucleotide sequence ID" value="XM_051209243.1"/>
</dbReference>
<feature type="signal peptide" evidence="2">
    <location>
        <begin position="1"/>
        <end position="20"/>
    </location>
</feature>
<evidence type="ECO:0000313" key="4">
    <source>
        <dbReference type="Proteomes" id="UP000471633"/>
    </source>
</evidence>
<dbReference type="Pfam" id="PF15882">
    <property type="entry name" value="DUF4735"/>
    <property type="match status" value="1"/>
</dbReference>
<reference evidence="3" key="1">
    <citation type="journal article" date="2012" name="Nat. Genet.">
        <title>Whole-genome sequence of Schistosoma haematobium.</title>
        <authorList>
            <person name="Young N.D."/>
            <person name="Jex A.R."/>
            <person name="Li B."/>
            <person name="Liu S."/>
            <person name="Yang L."/>
            <person name="Xiong Z."/>
            <person name="Li Y."/>
            <person name="Cantacessi C."/>
            <person name="Hall R.S."/>
            <person name="Xu X."/>
            <person name="Chen F."/>
            <person name="Wu X."/>
            <person name="Zerlotini A."/>
            <person name="Oliveira G."/>
            <person name="Hofmann A."/>
            <person name="Zhang G."/>
            <person name="Fang X."/>
            <person name="Kang Y."/>
            <person name="Campbell B.E."/>
            <person name="Loukas A."/>
            <person name="Ranganathan S."/>
            <person name="Rollinson D."/>
            <person name="Rinaldi G."/>
            <person name="Brindley P.J."/>
            <person name="Yang H."/>
            <person name="Wang J."/>
            <person name="Wang J."/>
            <person name="Gasser R.B."/>
        </authorList>
    </citation>
    <scope>NUCLEOTIDE SEQUENCE</scope>
</reference>
<evidence type="ECO:0000313" key="3">
    <source>
        <dbReference type="EMBL" id="KAH9595866.1"/>
    </source>
</evidence>
<name>A0A922LXN1_SCHHA</name>
<dbReference type="GeneID" id="24592672"/>
<dbReference type="InterPro" id="IPR031751">
    <property type="entry name" value="DUF4735"/>
</dbReference>
<feature type="chain" id="PRO_5036673629" evidence="2">
    <location>
        <begin position="21"/>
        <end position="468"/>
    </location>
</feature>
<comment type="caution">
    <text evidence="3">The sequence shown here is derived from an EMBL/GenBank/DDBJ whole genome shotgun (WGS) entry which is preliminary data.</text>
</comment>
<dbReference type="EMBL" id="AMPZ03000001">
    <property type="protein sequence ID" value="KAH9595866.1"/>
    <property type="molecule type" value="Genomic_DNA"/>
</dbReference>
<reference evidence="3" key="4">
    <citation type="journal article" date="2022" name="PLoS Pathog.">
        <title>Chromosome-level genome of Schistosoma haematobium underpins genome-wide explorations of molecular variation.</title>
        <authorList>
            <person name="Stroehlein A.J."/>
            <person name="Korhonen P.K."/>
            <person name="Lee V.V."/>
            <person name="Ralph S.A."/>
            <person name="Mentink-Kane M."/>
            <person name="You H."/>
            <person name="McManus D.P."/>
            <person name="Tchuente L.T."/>
            <person name="Stothard J.R."/>
            <person name="Kaur P."/>
            <person name="Dudchenko O."/>
            <person name="Aiden E.L."/>
            <person name="Yang B."/>
            <person name="Yang H."/>
            <person name="Emery A.M."/>
            <person name="Webster B.L."/>
            <person name="Brindley P.J."/>
            <person name="Rollinson D."/>
            <person name="Chang B.C.H."/>
            <person name="Gasser R.B."/>
            <person name="Young N.D."/>
        </authorList>
    </citation>
    <scope>NUCLEOTIDE SEQUENCE</scope>
</reference>
<feature type="transmembrane region" description="Helical" evidence="1">
    <location>
        <begin position="430"/>
        <end position="449"/>
    </location>
</feature>
<accession>A0A922LXN1</accession>
<keyword evidence="2" id="KW-0732">Signal</keyword>
<dbReference type="PANTHER" id="PTHR33539">
    <property type="entry name" value="UPF0764 PROTEIN C16ORF89"/>
    <property type="match status" value="1"/>
</dbReference>
<keyword evidence="4" id="KW-1185">Reference proteome</keyword>
<keyword evidence="1" id="KW-0472">Membrane</keyword>
<dbReference type="GO" id="GO:0005829">
    <property type="term" value="C:cytosol"/>
    <property type="evidence" value="ECO:0007669"/>
    <property type="project" value="TreeGrafter"/>
</dbReference>
<organism evidence="3 4">
    <name type="scientific">Schistosoma haematobium</name>
    <name type="common">Blood fluke</name>
    <dbReference type="NCBI Taxonomy" id="6185"/>
    <lineage>
        <taxon>Eukaryota</taxon>
        <taxon>Metazoa</taxon>
        <taxon>Spiralia</taxon>
        <taxon>Lophotrochozoa</taxon>
        <taxon>Platyhelminthes</taxon>
        <taxon>Trematoda</taxon>
        <taxon>Digenea</taxon>
        <taxon>Strigeidida</taxon>
        <taxon>Schistosomatoidea</taxon>
        <taxon>Schistosomatidae</taxon>
        <taxon>Schistosoma</taxon>
    </lineage>
</organism>
<sequence>MDKTIWKVIFTLYVLAPVSGYSSMSEKLEGLLLSLDKLIYYYEQHSSEFNFDGIFGLIPLQGALESITDESLYENYEEVRFALLPMMRKLKIQISRINVIIRKSVKLFEKKRDPYFMKMGQLLALKWTFPNRNILYSFSLNSLFIPSVQNISSDDCIIQLLNAKHYGTLDCHLSMKCILKLMNFHSRGYELAHQVLYILISHQVNCTDSLDGMLSNLSTSVEALQNKLCSILFRDFVKLFLRVEMIPQNRDILLEKMFVCGGLGYENFIQFSILSRILSWQQPSGCFISSGPVGEKSKHRNTKIMFHERHPLVERRHADGCLSHMTSVAAAVMGLYLRAFFIPTGYMDGYSTDSMPIIWKVFLVRSYTSLPKLIEDDDNQSGISNQNILNSFSNRLVYVKGPIYLPTRIPFSLSYSTHFQGKLDEINSDFLFVSILLLCSICIFLYLLLRSFIVYCGFFNSSKPTLKV</sequence>
<proteinExistence type="predicted"/>
<dbReference type="PANTHER" id="PTHR33539:SF1">
    <property type="entry name" value="UPF0764 PROTEIN C16ORF89"/>
    <property type="match status" value="1"/>
</dbReference>
<dbReference type="KEGG" id="shx:MS3_00001754"/>
<reference evidence="3" key="3">
    <citation type="submission" date="2021-06" db="EMBL/GenBank/DDBJ databases">
        <title>Chromosome-level genome assembly for S. haematobium.</title>
        <authorList>
            <person name="Stroehlein A.J."/>
        </authorList>
    </citation>
    <scope>NUCLEOTIDE SEQUENCE</scope>
</reference>
<evidence type="ECO:0000256" key="2">
    <source>
        <dbReference type="SAM" id="SignalP"/>
    </source>
</evidence>
<evidence type="ECO:0000256" key="1">
    <source>
        <dbReference type="SAM" id="Phobius"/>
    </source>
</evidence>
<dbReference type="Proteomes" id="UP000471633">
    <property type="component" value="Unassembled WGS sequence"/>
</dbReference>
<protein>
    <submittedName>
        <fullName evidence="3">Uncharacterized protein</fullName>
    </submittedName>
</protein>
<keyword evidence="1" id="KW-0812">Transmembrane</keyword>